<proteinExistence type="predicted"/>
<comment type="caution">
    <text evidence="2">The sequence shown here is derived from an EMBL/GenBank/DDBJ whole genome shotgun (WGS) entry which is preliminary data.</text>
</comment>
<evidence type="ECO:0000313" key="3">
    <source>
        <dbReference type="Proteomes" id="UP001626550"/>
    </source>
</evidence>
<dbReference type="InterPro" id="IPR011993">
    <property type="entry name" value="PH-like_dom_sf"/>
</dbReference>
<dbReference type="InterPro" id="IPR001849">
    <property type="entry name" value="PH_domain"/>
</dbReference>
<dbReference type="Gene3D" id="2.30.29.30">
    <property type="entry name" value="Pleckstrin-homology domain (PH domain)/Phosphotyrosine-binding domain (PTB)"/>
    <property type="match status" value="1"/>
</dbReference>
<evidence type="ECO:0000313" key="2">
    <source>
        <dbReference type="EMBL" id="KAL3314739.1"/>
    </source>
</evidence>
<feature type="non-terminal residue" evidence="2">
    <location>
        <position position="1"/>
    </location>
</feature>
<protein>
    <recommendedName>
        <fullName evidence="1">PH domain-containing protein</fullName>
    </recommendedName>
</protein>
<dbReference type="PROSITE" id="PS50003">
    <property type="entry name" value="PH_DOMAIN"/>
    <property type="match status" value="1"/>
</dbReference>
<reference evidence="2 3" key="1">
    <citation type="submission" date="2024-11" db="EMBL/GenBank/DDBJ databases">
        <title>Adaptive evolution of stress response genes in parasites aligns with host niche diversity.</title>
        <authorList>
            <person name="Hahn C."/>
            <person name="Resl P."/>
        </authorList>
    </citation>
    <scope>NUCLEOTIDE SEQUENCE [LARGE SCALE GENOMIC DNA]</scope>
    <source>
        <strain evidence="2">EGGRZ-B1_66</strain>
        <tissue evidence="2">Body</tissue>
    </source>
</reference>
<dbReference type="AlphaFoldDB" id="A0ABD2Q588"/>
<organism evidence="2 3">
    <name type="scientific">Cichlidogyrus casuarinus</name>
    <dbReference type="NCBI Taxonomy" id="1844966"/>
    <lineage>
        <taxon>Eukaryota</taxon>
        <taxon>Metazoa</taxon>
        <taxon>Spiralia</taxon>
        <taxon>Lophotrochozoa</taxon>
        <taxon>Platyhelminthes</taxon>
        <taxon>Monogenea</taxon>
        <taxon>Monopisthocotylea</taxon>
        <taxon>Dactylogyridea</taxon>
        <taxon>Ancyrocephalidae</taxon>
        <taxon>Cichlidogyrus</taxon>
    </lineage>
</organism>
<feature type="domain" description="PH" evidence="1">
    <location>
        <begin position="1"/>
        <end position="243"/>
    </location>
</feature>
<dbReference type="Proteomes" id="UP001626550">
    <property type="component" value="Unassembled WGS sequence"/>
</dbReference>
<dbReference type="EMBL" id="JBJKFK010000918">
    <property type="protein sequence ID" value="KAL3314739.1"/>
    <property type="molecule type" value="Genomic_DNA"/>
</dbReference>
<sequence>LLEESNGLHWVNYWCMLTCECISFWLQRPMLDGDRPLKMPNKVISLSKVCVPWITMHDKKESLKLMTGLDLSDEDSEERIHAWSMDMVLEMQDPAAIEAALKMQPRSRDRRSFSNLNSLYVRADEVDSNFNGSKPVYQVAMRPKRRNSCTSNSSDSVEMTYFDEVFDSDSLGEDCTRQLEKQISMTTNTNLQFASPNSHNKLKKSSFLMLSQDHRFVKFKHVLRAKDEQLMDEWVDAINNSMSLLQDWMPRHFVHLMTKERDASWTLDIPHFLEDRILRQEKLHTL</sequence>
<keyword evidence="3" id="KW-1185">Reference proteome</keyword>
<accession>A0ABD2Q588</accession>
<gene>
    <name evidence="2" type="ORF">Ciccas_006640</name>
</gene>
<evidence type="ECO:0000259" key="1">
    <source>
        <dbReference type="PROSITE" id="PS50003"/>
    </source>
</evidence>
<name>A0ABD2Q588_9PLAT</name>